<name>A0A2D1QCJ1_AERSA</name>
<sequence>MVVRYNNARQAGRCWVMTGQILLAATSCGVGSGPEPKLA</sequence>
<accession>A0A2D1QCJ1</accession>
<dbReference type="PROSITE" id="PS51257">
    <property type="entry name" value="PROKAR_LIPOPROTEIN"/>
    <property type="match status" value="1"/>
</dbReference>
<dbReference type="EMBL" id="CP022426">
    <property type="protein sequence ID" value="ATP08121.1"/>
    <property type="molecule type" value="Genomic_DNA"/>
</dbReference>
<dbReference type="AlphaFoldDB" id="A0A2D1QCJ1"/>
<evidence type="ECO:0000313" key="1">
    <source>
        <dbReference type="EMBL" id="ATP08121.1"/>
    </source>
</evidence>
<dbReference type="Proteomes" id="UP000222916">
    <property type="component" value="Chromosome"/>
</dbReference>
<organism evidence="1 2">
    <name type="scientific">Aeromonas salmonicida subsp. pectinolytica 34mel</name>
    <dbReference type="NCBI Taxonomy" id="1324960"/>
    <lineage>
        <taxon>Bacteria</taxon>
        <taxon>Pseudomonadati</taxon>
        <taxon>Pseudomonadota</taxon>
        <taxon>Gammaproteobacteria</taxon>
        <taxon>Aeromonadales</taxon>
        <taxon>Aeromonadaceae</taxon>
        <taxon>Aeromonas</taxon>
    </lineage>
</organism>
<evidence type="ECO:0008006" key="3">
    <source>
        <dbReference type="Google" id="ProtNLM"/>
    </source>
</evidence>
<evidence type="ECO:0000313" key="2">
    <source>
        <dbReference type="Proteomes" id="UP000222916"/>
    </source>
</evidence>
<protein>
    <recommendedName>
        <fullName evidence="3">Lipoprotein</fullName>
    </recommendedName>
</protein>
<proteinExistence type="predicted"/>
<reference evidence="2" key="1">
    <citation type="journal article" date="2018" name="BMC Genomics">
        <title>The complete and fully assembled genome sequence of Aeromonas salmonicida subsp. pectinolytica and its comparative analysis with other Aeromonas species: investigation of the mobilome in environmental and pathogenic strains.</title>
        <authorList>
            <person name="Pfeiffer F."/>
            <person name="Zamora-Lagos M.A."/>
            <person name="Blettinger M."/>
            <person name="Yeroslaviz A."/>
            <person name="Dahl A."/>
            <person name="Gruber S."/>
            <person name="Habermann B.H."/>
        </authorList>
    </citation>
    <scope>NUCLEOTIDE SEQUENCE [LARGE SCALE GENOMIC DNA]</scope>
    <source>
        <strain evidence="2">34mel</strain>
    </source>
</reference>
<gene>
    <name evidence="1" type="ORF">Asalp_08880</name>
</gene>